<dbReference type="SUPFAM" id="SSF55347">
    <property type="entry name" value="Glyceraldehyde-3-phosphate dehydrogenase-like, C-terminal domain"/>
    <property type="match status" value="1"/>
</dbReference>
<dbReference type="EMBL" id="FNCY01000002">
    <property type="protein sequence ID" value="SDG95501.1"/>
    <property type="molecule type" value="Genomic_DNA"/>
</dbReference>
<proteinExistence type="predicted"/>
<dbReference type="AlphaFoldDB" id="A0A1G7YG29"/>
<evidence type="ECO:0000313" key="3">
    <source>
        <dbReference type="EMBL" id="SDG95501.1"/>
    </source>
</evidence>
<dbReference type="OrthoDB" id="9801953at2"/>
<organism evidence="3 4">
    <name type="scientific">Propionivibrio dicarboxylicus</name>
    <dbReference type="NCBI Taxonomy" id="83767"/>
    <lineage>
        <taxon>Bacteria</taxon>
        <taxon>Pseudomonadati</taxon>
        <taxon>Pseudomonadota</taxon>
        <taxon>Betaproteobacteria</taxon>
        <taxon>Rhodocyclales</taxon>
        <taxon>Rhodocyclaceae</taxon>
        <taxon>Propionivibrio</taxon>
    </lineage>
</organism>
<sequence>MTYQREFAEPINVGVIGIGSHCYRNILPALNYLPVRLKAVCNRDAAVGGVTAAQYGCRHYRTPAEMYDAEAIDAVFICVSPQLHPRLMIEALDAGKHVWVEKPIGMRADEVREIMAHRGDRVVVTGYKKAFAPATRKAVEIVNSPKYGELQSVLAVYPMTIPADGAAVLDSPQVSNWLNNGVHPLSFLQAVGGRVASVTALCNASGHGVLMLQFANGAVGNLHLASGPSPRFERYGVYGKHWQLEIDNARVTLQRGIPFVYKETTNYAPEGDDSGAVVWEPSNCLATLENKALFTQGMVFAMMHYCDCIRARRQPELGTLEDSLELMRIYEAGLLSAGKTLYLD</sequence>
<evidence type="ECO:0000256" key="1">
    <source>
        <dbReference type="ARBA" id="ARBA00023002"/>
    </source>
</evidence>
<accession>A0A1G7YG29</accession>
<dbReference type="Pfam" id="PF01408">
    <property type="entry name" value="GFO_IDH_MocA"/>
    <property type="match status" value="1"/>
</dbReference>
<name>A0A1G7YG29_9RHOO</name>
<dbReference type="InterPro" id="IPR000683">
    <property type="entry name" value="Gfo/Idh/MocA-like_OxRdtase_N"/>
</dbReference>
<dbReference type="Proteomes" id="UP000198607">
    <property type="component" value="Unassembled WGS sequence"/>
</dbReference>
<dbReference type="STRING" id="83767.SAMN05660652_00997"/>
<keyword evidence="4" id="KW-1185">Reference proteome</keyword>
<keyword evidence="1" id="KW-0560">Oxidoreductase</keyword>
<dbReference type="Gene3D" id="3.40.50.720">
    <property type="entry name" value="NAD(P)-binding Rossmann-like Domain"/>
    <property type="match status" value="1"/>
</dbReference>
<gene>
    <name evidence="3" type="ORF">SAMN05660652_00997</name>
</gene>
<reference evidence="3 4" key="1">
    <citation type="submission" date="2016-10" db="EMBL/GenBank/DDBJ databases">
        <authorList>
            <person name="de Groot N.N."/>
        </authorList>
    </citation>
    <scope>NUCLEOTIDE SEQUENCE [LARGE SCALE GENOMIC DNA]</scope>
    <source>
        <strain evidence="3 4">DSM 5885</strain>
    </source>
</reference>
<dbReference type="GO" id="GO:0016491">
    <property type="term" value="F:oxidoreductase activity"/>
    <property type="evidence" value="ECO:0007669"/>
    <property type="project" value="UniProtKB-KW"/>
</dbReference>
<dbReference type="InterPro" id="IPR050463">
    <property type="entry name" value="Gfo/Idh/MocA_oxidrdct_glycsds"/>
</dbReference>
<evidence type="ECO:0000313" key="4">
    <source>
        <dbReference type="Proteomes" id="UP000198607"/>
    </source>
</evidence>
<dbReference type="InterPro" id="IPR036291">
    <property type="entry name" value="NAD(P)-bd_dom_sf"/>
</dbReference>
<evidence type="ECO:0000259" key="2">
    <source>
        <dbReference type="Pfam" id="PF01408"/>
    </source>
</evidence>
<dbReference type="RefSeq" id="WP_091934590.1">
    <property type="nucleotide sequence ID" value="NZ_FNCY01000002.1"/>
</dbReference>
<feature type="domain" description="Gfo/Idh/MocA-like oxidoreductase N-terminal" evidence="2">
    <location>
        <begin position="11"/>
        <end position="116"/>
    </location>
</feature>
<dbReference type="SUPFAM" id="SSF51735">
    <property type="entry name" value="NAD(P)-binding Rossmann-fold domains"/>
    <property type="match status" value="1"/>
</dbReference>
<dbReference type="PANTHER" id="PTHR43818:SF11">
    <property type="entry name" value="BCDNA.GH03377"/>
    <property type="match status" value="1"/>
</dbReference>
<protein>
    <submittedName>
        <fullName evidence="3">Predicted dehydrogenase</fullName>
    </submittedName>
</protein>
<dbReference type="Gene3D" id="3.30.360.10">
    <property type="entry name" value="Dihydrodipicolinate Reductase, domain 2"/>
    <property type="match status" value="1"/>
</dbReference>
<dbReference type="GO" id="GO:0000166">
    <property type="term" value="F:nucleotide binding"/>
    <property type="evidence" value="ECO:0007669"/>
    <property type="project" value="InterPro"/>
</dbReference>
<dbReference type="PANTHER" id="PTHR43818">
    <property type="entry name" value="BCDNA.GH03377"/>
    <property type="match status" value="1"/>
</dbReference>